<evidence type="ECO:0000256" key="10">
    <source>
        <dbReference type="PIRNR" id="PIRNR037109"/>
    </source>
</evidence>
<feature type="DNA-binding region" description="Homeobox" evidence="11">
    <location>
        <begin position="196"/>
        <end position="255"/>
    </location>
</feature>
<dbReference type="GO" id="GO:0006351">
    <property type="term" value="P:DNA-templated transcription"/>
    <property type="evidence" value="ECO:0007669"/>
    <property type="project" value="InterPro"/>
</dbReference>
<dbReference type="Proteomes" id="UP000823561">
    <property type="component" value="Chromosome 13"/>
</dbReference>
<keyword evidence="4 10" id="KW-0217">Developmental protein</keyword>
<dbReference type="PANTHER" id="PTHR45970:SF3">
    <property type="entry name" value="HOMEOBOX PROTEIN HOX-A9"/>
    <property type="match status" value="1"/>
</dbReference>
<evidence type="ECO:0000256" key="8">
    <source>
        <dbReference type="ARBA" id="ARBA00023163"/>
    </source>
</evidence>
<keyword evidence="6 10" id="KW-0238">DNA-binding</keyword>
<evidence type="ECO:0000256" key="11">
    <source>
        <dbReference type="PROSITE-ProRule" id="PRU00108"/>
    </source>
</evidence>
<dbReference type="GO" id="GO:0009954">
    <property type="term" value="P:proximal/distal pattern formation"/>
    <property type="evidence" value="ECO:0007669"/>
    <property type="project" value="TreeGrafter"/>
</dbReference>
<dbReference type="PROSITE" id="PS50071">
    <property type="entry name" value="HOMEOBOX_2"/>
    <property type="match status" value="1"/>
</dbReference>
<dbReference type="InterPro" id="IPR020479">
    <property type="entry name" value="HD_metazoa"/>
</dbReference>
<comment type="similarity">
    <text evidence="3 10">Belongs to the Abd-B homeobox family.</text>
</comment>
<dbReference type="GO" id="GO:0048704">
    <property type="term" value="P:embryonic skeletal system morphogenesis"/>
    <property type="evidence" value="ECO:0007669"/>
    <property type="project" value="TreeGrafter"/>
</dbReference>
<keyword evidence="5 10" id="KW-0805">Transcription regulation</keyword>
<dbReference type="Pfam" id="PF04617">
    <property type="entry name" value="Hox9_act"/>
    <property type="match status" value="1"/>
</dbReference>
<evidence type="ECO:0000256" key="3">
    <source>
        <dbReference type="ARBA" id="ARBA00006317"/>
    </source>
</evidence>
<keyword evidence="8 10" id="KW-0804">Transcription</keyword>
<dbReference type="FunFam" id="1.10.10.60:FF:000018">
    <property type="entry name" value="Homeobox A10"/>
    <property type="match status" value="1"/>
</dbReference>
<evidence type="ECO:0000256" key="7">
    <source>
        <dbReference type="ARBA" id="ARBA00023155"/>
    </source>
</evidence>
<feature type="compositionally biased region" description="Polar residues" evidence="13">
    <location>
        <begin position="156"/>
        <end position="170"/>
    </location>
</feature>
<accession>A0AAV6GDG5</accession>
<organism evidence="15 16">
    <name type="scientific">Alosa alosa</name>
    <name type="common">allis shad</name>
    <dbReference type="NCBI Taxonomy" id="278164"/>
    <lineage>
        <taxon>Eukaryota</taxon>
        <taxon>Metazoa</taxon>
        <taxon>Chordata</taxon>
        <taxon>Craniata</taxon>
        <taxon>Vertebrata</taxon>
        <taxon>Euteleostomi</taxon>
        <taxon>Actinopterygii</taxon>
        <taxon>Neopterygii</taxon>
        <taxon>Teleostei</taxon>
        <taxon>Clupei</taxon>
        <taxon>Clupeiformes</taxon>
        <taxon>Clupeoidei</taxon>
        <taxon>Clupeidae</taxon>
        <taxon>Alosa</taxon>
    </lineage>
</organism>
<proteinExistence type="inferred from homology"/>
<feature type="compositionally biased region" description="Polar residues" evidence="13">
    <location>
        <begin position="185"/>
        <end position="194"/>
    </location>
</feature>
<dbReference type="InterPro" id="IPR009057">
    <property type="entry name" value="Homeodomain-like_sf"/>
</dbReference>
<dbReference type="EMBL" id="JADWDJ010000013">
    <property type="protein sequence ID" value="KAG5271551.1"/>
    <property type="molecule type" value="Genomic_DNA"/>
</dbReference>
<sequence>MSTLGTLSYYADTHITHETDDHLASRYSSGAALHQTRELALPEYGDQEQCPFQTKSAIFGAPWSSVADPALRASSSAYHPYAHQPCPTGEGDGMALRAWTLEPVSAPLSYSGLATNVHHEIKPEPLSGGNGCTTLEPPTLVADIDEDSCIAEQETQRNTASGFPQSNAEKSATAADEKPDVEPNNPASNWLHASSTRKKRCPYSKHQTLELEKEFLFNMYLSRDRRYEVARVLNLTERQVKIWFQNRRMKMKKCNKERPKHH</sequence>
<keyword evidence="7 11" id="KW-0371">Homeobox</keyword>
<dbReference type="CDD" id="cd00086">
    <property type="entry name" value="homeodomain"/>
    <property type="match status" value="1"/>
</dbReference>
<dbReference type="GO" id="GO:0000978">
    <property type="term" value="F:RNA polymerase II cis-regulatory region sequence-specific DNA binding"/>
    <property type="evidence" value="ECO:0007669"/>
    <property type="project" value="TreeGrafter"/>
</dbReference>
<reference evidence="15" key="1">
    <citation type="submission" date="2020-10" db="EMBL/GenBank/DDBJ databases">
        <title>Chromosome-scale genome assembly of the Allis shad, Alosa alosa.</title>
        <authorList>
            <person name="Margot Z."/>
            <person name="Christophe K."/>
            <person name="Cabau C."/>
            <person name="Louis A."/>
            <person name="Berthelot C."/>
            <person name="Parey E."/>
            <person name="Roest Crollius H."/>
            <person name="Montfort J."/>
            <person name="Robinson-Rechavi M."/>
            <person name="Bucao C."/>
            <person name="Bouchez O."/>
            <person name="Gislard M."/>
            <person name="Lluch J."/>
            <person name="Milhes M."/>
            <person name="Lampietro C."/>
            <person name="Lopez Roques C."/>
            <person name="Donnadieu C."/>
            <person name="Braasch I."/>
            <person name="Desvignes T."/>
            <person name="Postlethwait J."/>
            <person name="Bobe J."/>
            <person name="Guiguen Y."/>
        </authorList>
    </citation>
    <scope>NUCLEOTIDE SEQUENCE</scope>
    <source>
        <strain evidence="15">M-15738</strain>
        <tissue evidence="15">Blood</tissue>
    </source>
</reference>
<dbReference type="GO" id="GO:0009952">
    <property type="term" value="P:anterior/posterior pattern specification"/>
    <property type="evidence" value="ECO:0007669"/>
    <property type="project" value="TreeGrafter"/>
</dbReference>
<evidence type="ECO:0000256" key="9">
    <source>
        <dbReference type="ARBA" id="ARBA00023242"/>
    </source>
</evidence>
<dbReference type="InterPro" id="IPR017970">
    <property type="entry name" value="Homeobox_CS"/>
</dbReference>
<feature type="domain" description="Homeobox" evidence="14">
    <location>
        <begin position="194"/>
        <end position="254"/>
    </location>
</feature>
<dbReference type="GO" id="GO:0000981">
    <property type="term" value="F:DNA-binding transcription factor activity, RNA polymerase II-specific"/>
    <property type="evidence" value="ECO:0007669"/>
    <property type="project" value="UniProtKB-UniRule"/>
</dbReference>
<dbReference type="PRINTS" id="PR00024">
    <property type="entry name" value="HOMEOBOX"/>
</dbReference>
<evidence type="ECO:0000259" key="14">
    <source>
        <dbReference type="PROSITE" id="PS50071"/>
    </source>
</evidence>
<dbReference type="InterPro" id="IPR001356">
    <property type="entry name" value="HD"/>
</dbReference>
<dbReference type="PANTHER" id="PTHR45970">
    <property type="entry name" value="AGAP004664-PA"/>
    <property type="match status" value="1"/>
</dbReference>
<feature type="region of interest" description="Disordered" evidence="13">
    <location>
        <begin position="154"/>
        <end position="203"/>
    </location>
</feature>
<dbReference type="InterPro" id="IPR017112">
    <property type="entry name" value="HXA9/HXB9/HXC9"/>
</dbReference>
<gene>
    <name evidence="15" type="ORF">AALO_G00181300</name>
</gene>
<evidence type="ECO:0000256" key="13">
    <source>
        <dbReference type="SAM" id="MobiDB-lite"/>
    </source>
</evidence>
<comment type="caution">
    <text evidence="15">The sequence shown here is derived from an EMBL/GenBank/DDBJ whole genome shotgun (WGS) entry which is preliminary data.</text>
</comment>
<evidence type="ECO:0000256" key="1">
    <source>
        <dbReference type="ARBA" id="ARBA00003263"/>
    </source>
</evidence>
<evidence type="ECO:0000256" key="2">
    <source>
        <dbReference type="ARBA" id="ARBA00004123"/>
    </source>
</evidence>
<dbReference type="InterPro" id="IPR006711">
    <property type="entry name" value="Hox9_activation_N"/>
</dbReference>
<evidence type="ECO:0000256" key="6">
    <source>
        <dbReference type="ARBA" id="ARBA00023125"/>
    </source>
</evidence>
<evidence type="ECO:0000313" key="16">
    <source>
        <dbReference type="Proteomes" id="UP000823561"/>
    </source>
</evidence>
<dbReference type="SMART" id="SM00389">
    <property type="entry name" value="HOX"/>
    <property type="match status" value="1"/>
</dbReference>
<dbReference type="PROSITE" id="PS00027">
    <property type="entry name" value="HOMEOBOX_1"/>
    <property type="match status" value="1"/>
</dbReference>
<dbReference type="Pfam" id="PF00046">
    <property type="entry name" value="Homeodomain"/>
    <property type="match status" value="1"/>
</dbReference>
<dbReference type="GO" id="GO:0005634">
    <property type="term" value="C:nucleus"/>
    <property type="evidence" value="ECO:0007669"/>
    <property type="project" value="UniProtKB-SubCell"/>
</dbReference>
<evidence type="ECO:0000256" key="5">
    <source>
        <dbReference type="ARBA" id="ARBA00023015"/>
    </source>
</evidence>
<dbReference type="SUPFAM" id="SSF46689">
    <property type="entry name" value="Homeodomain-like"/>
    <property type="match status" value="1"/>
</dbReference>
<protein>
    <recommendedName>
        <fullName evidence="10">Homeobox protein</fullName>
    </recommendedName>
</protein>
<evidence type="ECO:0000256" key="4">
    <source>
        <dbReference type="ARBA" id="ARBA00022473"/>
    </source>
</evidence>
<evidence type="ECO:0000256" key="12">
    <source>
        <dbReference type="RuleBase" id="RU000682"/>
    </source>
</evidence>
<comment type="function">
    <text evidence="1 10">Sequence-specific transcription factor which is part of a developmental regulatory system that provides cells with specific positional identities on the anterior-posterior axis.</text>
</comment>
<comment type="subcellular location">
    <subcellularLocation>
        <location evidence="2 10 11 12">Nucleus</location>
    </subcellularLocation>
</comment>
<keyword evidence="16" id="KW-1185">Reference proteome</keyword>
<dbReference type="PIRSF" id="PIRSF037109">
    <property type="entry name" value="Homeobox_Hox9"/>
    <property type="match status" value="1"/>
</dbReference>
<dbReference type="Gene3D" id="1.10.10.60">
    <property type="entry name" value="Homeodomain-like"/>
    <property type="match status" value="1"/>
</dbReference>
<dbReference type="AlphaFoldDB" id="A0AAV6GDG5"/>
<evidence type="ECO:0000313" key="15">
    <source>
        <dbReference type="EMBL" id="KAG5271551.1"/>
    </source>
</evidence>
<name>A0AAV6GDG5_9TELE</name>
<keyword evidence="9 10" id="KW-0539">Nucleus</keyword>